<keyword evidence="3" id="KW-1185">Reference proteome</keyword>
<dbReference type="InterPro" id="IPR041649">
    <property type="entry name" value="NepR"/>
</dbReference>
<dbReference type="EMBL" id="JBEPMB010000005">
    <property type="protein sequence ID" value="MET3614837.1"/>
    <property type="molecule type" value="Genomic_DNA"/>
</dbReference>
<evidence type="ECO:0000313" key="3">
    <source>
        <dbReference type="Proteomes" id="UP001549047"/>
    </source>
</evidence>
<dbReference type="RefSeq" id="WP_354557329.1">
    <property type="nucleotide sequence ID" value="NZ_JBEPMB010000005.1"/>
</dbReference>
<sequence>MMNKPNAQSVNKRLNGQVPADVVQDGIALRLRELYSNIENEGIPDNLLLLLEKLDEAERAQTGKQTPEV</sequence>
<reference evidence="2 3" key="1">
    <citation type="submission" date="2024-06" db="EMBL/GenBank/DDBJ databases">
        <title>Genomic Encyclopedia of Type Strains, Phase IV (KMG-IV): sequencing the most valuable type-strain genomes for metagenomic binning, comparative biology and taxonomic classification.</title>
        <authorList>
            <person name="Goeker M."/>
        </authorList>
    </citation>
    <scope>NUCLEOTIDE SEQUENCE [LARGE SCALE GENOMIC DNA]</scope>
    <source>
        <strain evidence="2 3">DSM 29780</strain>
    </source>
</reference>
<organism evidence="2 3">
    <name type="scientific">Rhizobium aquaticum</name>
    <dbReference type="NCBI Taxonomy" id="1549636"/>
    <lineage>
        <taxon>Bacteria</taxon>
        <taxon>Pseudomonadati</taxon>
        <taxon>Pseudomonadota</taxon>
        <taxon>Alphaproteobacteria</taxon>
        <taxon>Hyphomicrobiales</taxon>
        <taxon>Rhizobiaceae</taxon>
        <taxon>Rhizobium/Agrobacterium group</taxon>
        <taxon>Rhizobium</taxon>
    </lineage>
</organism>
<protein>
    <recommendedName>
        <fullName evidence="1">Anti-sigma factor NepR domain-containing protein</fullName>
    </recommendedName>
</protein>
<accession>A0ABV2J248</accession>
<proteinExistence type="predicted"/>
<feature type="domain" description="Anti-sigma factor NepR" evidence="1">
    <location>
        <begin position="24"/>
        <end position="58"/>
    </location>
</feature>
<name>A0ABV2J248_9HYPH</name>
<dbReference type="Proteomes" id="UP001549047">
    <property type="component" value="Unassembled WGS sequence"/>
</dbReference>
<dbReference type="Pfam" id="PF18557">
    <property type="entry name" value="NepR"/>
    <property type="match status" value="1"/>
</dbReference>
<evidence type="ECO:0000259" key="1">
    <source>
        <dbReference type="Pfam" id="PF18557"/>
    </source>
</evidence>
<comment type="caution">
    <text evidence="2">The sequence shown here is derived from an EMBL/GenBank/DDBJ whole genome shotgun (WGS) entry which is preliminary data.</text>
</comment>
<evidence type="ECO:0000313" key="2">
    <source>
        <dbReference type="EMBL" id="MET3614837.1"/>
    </source>
</evidence>
<gene>
    <name evidence="2" type="ORF">ABID16_003180</name>
</gene>